<keyword evidence="5" id="KW-1185">Reference proteome</keyword>
<dbReference type="RefSeq" id="XP_029643127.1">
    <property type="nucleotide sequence ID" value="XM_029787267.2"/>
</dbReference>
<organism evidence="5 6">
    <name type="scientific">Octopus sinensis</name>
    <name type="common">East Asian common octopus</name>
    <dbReference type="NCBI Taxonomy" id="2607531"/>
    <lineage>
        <taxon>Eukaryota</taxon>
        <taxon>Metazoa</taxon>
        <taxon>Spiralia</taxon>
        <taxon>Lophotrochozoa</taxon>
        <taxon>Mollusca</taxon>
        <taxon>Cephalopoda</taxon>
        <taxon>Coleoidea</taxon>
        <taxon>Octopodiformes</taxon>
        <taxon>Octopoda</taxon>
        <taxon>Incirrata</taxon>
        <taxon>Octopodidae</taxon>
        <taxon>Octopus</taxon>
    </lineage>
</organism>
<evidence type="ECO:0000256" key="3">
    <source>
        <dbReference type="SAM" id="SignalP"/>
    </source>
</evidence>
<evidence type="ECO:0000313" key="6">
    <source>
        <dbReference type="RefSeq" id="XP_029643127.1"/>
    </source>
</evidence>
<dbReference type="InterPro" id="IPR001079">
    <property type="entry name" value="Galectin_CRD"/>
</dbReference>
<feature type="signal peptide" evidence="3">
    <location>
        <begin position="1"/>
        <end position="19"/>
    </location>
</feature>
<evidence type="ECO:0000313" key="5">
    <source>
        <dbReference type="Proteomes" id="UP000515154"/>
    </source>
</evidence>
<dbReference type="InterPro" id="IPR044156">
    <property type="entry name" value="Galectin-like"/>
</dbReference>
<dbReference type="SMART" id="SM00276">
    <property type="entry name" value="GLECT"/>
    <property type="match status" value="1"/>
</dbReference>
<dbReference type="SUPFAM" id="SSF49899">
    <property type="entry name" value="Concanavalin A-like lectins/glucanases"/>
    <property type="match status" value="1"/>
</dbReference>
<dbReference type="InterPro" id="IPR013320">
    <property type="entry name" value="ConA-like_dom_sf"/>
</dbReference>
<dbReference type="KEGG" id="osn:115217540"/>
<dbReference type="PANTHER" id="PTHR11346">
    <property type="entry name" value="GALECTIN"/>
    <property type="match status" value="1"/>
</dbReference>
<dbReference type="AlphaFoldDB" id="A0A6P7SY80"/>
<dbReference type="PROSITE" id="PS51304">
    <property type="entry name" value="GALECTIN"/>
    <property type="match status" value="1"/>
</dbReference>
<protein>
    <recommendedName>
        <fullName evidence="2">Galectin</fullName>
    </recommendedName>
</protein>
<dbReference type="PANTHER" id="PTHR11346:SF147">
    <property type="entry name" value="GALECTIN"/>
    <property type="match status" value="1"/>
</dbReference>
<evidence type="ECO:0000259" key="4">
    <source>
        <dbReference type="PROSITE" id="PS51304"/>
    </source>
</evidence>
<feature type="domain" description="Galectin" evidence="4">
    <location>
        <begin position="54"/>
        <end position="194"/>
    </location>
</feature>
<dbReference type="Gene3D" id="2.60.120.200">
    <property type="match status" value="1"/>
</dbReference>
<dbReference type="CDD" id="cd00070">
    <property type="entry name" value="GLECT"/>
    <property type="match status" value="1"/>
</dbReference>
<keyword evidence="1 2" id="KW-0430">Lectin</keyword>
<evidence type="ECO:0000256" key="1">
    <source>
        <dbReference type="ARBA" id="ARBA00022734"/>
    </source>
</evidence>
<proteinExistence type="predicted"/>
<name>A0A6P7SY80_9MOLL</name>
<reference evidence="6" key="1">
    <citation type="submission" date="2025-08" db="UniProtKB">
        <authorList>
            <consortium name="RefSeq"/>
        </authorList>
    </citation>
    <scope>IDENTIFICATION</scope>
</reference>
<dbReference type="GO" id="GO:0030246">
    <property type="term" value="F:carbohydrate binding"/>
    <property type="evidence" value="ECO:0007669"/>
    <property type="project" value="UniProtKB-UniRule"/>
</dbReference>
<dbReference type="Proteomes" id="UP000515154">
    <property type="component" value="Linkage group LG11"/>
</dbReference>
<keyword evidence="3" id="KW-0732">Signal</keyword>
<sequence length="229" mass="26664">MELYLYCFGLLFIVYDVYSLKCDQHADEIGCIQERIRRNSLVIGEYMKSEAPTYPVMMDAYLPPGKNRRVTYLGRFVNPCTRVAFNMMNNISVTYSDVALHFDIRFHGSHSYNRKKVLYATRVKGFWNGGNISSRFPFTCGEQFNITIQEELDRYKIYTNGHHYTDYKLSPAILEKVTIIAVWGKVLLTTIEINKHQQEPYVPGNVTEPEVKQLIEKEMSVCVRDAWQS</sequence>
<dbReference type="SMART" id="SM00908">
    <property type="entry name" value="Gal-bind_lectin"/>
    <property type="match status" value="1"/>
</dbReference>
<dbReference type="Pfam" id="PF00337">
    <property type="entry name" value="Gal-bind_lectin"/>
    <property type="match status" value="1"/>
</dbReference>
<feature type="chain" id="PRO_5027695271" description="Galectin" evidence="3">
    <location>
        <begin position="20"/>
        <end position="229"/>
    </location>
</feature>
<accession>A0A6P7SY80</accession>
<gene>
    <name evidence="6" type="primary">LOC115217540</name>
</gene>
<evidence type="ECO:0000256" key="2">
    <source>
        <dbReference type="RuleBase" id="RU102079"/>
    </source>
</evidence>